<evidence type="ECO:0000313" key="5">
    <source>
        <dbReference type="Proteomes" id="UP000323075"/>
    </source>
</evidence>
<dbReference type="CDD" id="cd02947">
    <property type="entry name" value="TRX_family"/>
    <property type="match status" value="1"/>
</dbReference>
<dbReference type="Pfam" id="PF00085">
    <property type="entry name" value="Thioredoxin"/>
    <property type="match status" value="1"/>
</dbReference>
<dbReference type="EMBL" id="VRYN01000002">
    <property type="protein sequence ID" value="TYO76888.1"/>
    <property type="molecule type" value="Genomic_DNA"/>
</dbReference>
<organism evidence="2 4">
    <name type="scientific">Halobacterium salinarum (strain ATCC 33171 / DSM 3754 / JCM 8978 / NBRC 102687 / NCIMB 764 / 91-R6)</name>
    <dbReference type="NCBI Taxonomy" id="2597657"/>
    <lineage>
        <taxon>Archaea</taxon>
        <taxon>Methanobacteriati</taxon>
        <taxon>Methanobacteriota</taxon>
        <taxon>Stenosarchaea group</taxon>
        <taxon>Halobacteria</taxon>
        <taxon>Halobacteriales</taxon>
        <taxon>Halobacteriaceae</taxon>
        <taxon>Halobacterium</taxon>
    </lineage>
</organism>
<reference evidence="2 4" key="1">
    <citation type="journal article" date="2019" name="Microbiol. Resour. Announc.">
        <title>The Genome Sequence of the Halobacterium salinarum Type Strain Is Closely Related to That of Laboratory Strains NRC-1 and R1.</title>
        <authorList>
            <person name="Pfeiffer F."/>
            <person name="Marchfelder A."/>
            <person name="Habermann B."/>
            <person name="Dyall-Smith M.L."/>
        </authorList>
    </citation>
    <scope>NUCLEOTIDE SEQUENCE [LARGE SCALE GENOMIC DNA]</scope>
    <source>
        <strain evidence="2">91-R6</strain>
        <strain evidence="4">ATCC 33171 / DSM 3754 / JCM 8978 / NBRC 102687 / NCIMB 764 / 91-R6</strain>
    </source>
</reference>
<dbReference type="SUPFAM" id="SSF52833">
    <property type="entry name" value="Thioredoxin-like"/>
    <property type="match status" value="1"/>
</dbReference>
<dbReference type="Gene3D" id="3.40.30.10">
    <property type="entry name" value="Glutaredoxin"/>
    <property type="match status" value="1"/>
</dbReference>
<dbReference type="EMBL" id="CP038631">
    <property type="protein sequence ID" value="QCC44067.1"/>
    <property type="molecule type" value="Genomic_DNA"/>
</dbReference>
<feature type="domain" description="Thioredoxin" evidence="1">
    <location>
        <begin position="1"/>
        <end position="110"/>
    </location>
</feature>
<dbReference type="GeneID" id="68693144"/>
<evidence type="ECO:0000313" key="4">
    <source>
        <dbReference type="Proteomes" id="UP000296216"/>
    </source>
</evidence>
<evidence type="ECO:0000259" key="1">
    <source>
        <dbReference type="PROSITE" id="PS51352"/>
    </source>
</evidence>
<name>A0A4D6GV12_HALS9</name>
<gene>
    <name evidence="2" type="primary">trxA3</name>
    <name evidence="3" type="ORF">APQ99_01531</name>
    <name evidence="2" type="ORF">HBSAL_01675</name>
</gene>
<accession>A0A4D6GV12</accession>
<dbReference type="Proteomes" id="UP000323075">
    <property type="component" value="Unassembled WGS sequence"/>
</dbReference>
<sequence>MTVQHRRPDRVADSDDLDAAIAGADRVLVLFYTTGCSLCQAIEPVVGNVARDTGVPVVMVNPGDDIGLVDEWAIRSVPTLVLVEGGTEVGRLADGFQGGDAIEAFIADHA</sequence>
<dbReference type="InterPro" id="IPR013766">
    <property type="entry name" value="Thioredoxin_domain"/>
</dbReference>
<dbReference type="Proteomes" id="UP000296216">
    <property type="component" value="Chromosome"/>
</dbReference>
<dbReference type="PROSITE" id="PS51352">
    <property type="entry name" value="THIOREDOXIN_2"/>
    <property type="match status" value="1"/>
</dbReference>
<dbReference type="InterPro" id="IPR036249">
    <property type="entry name" value="Thioredoxin-like_sf"/>
</dbReference>
<reference evidence="2" key="3">
    <citation type="journal article" name="MicrobiologyOpen">
        <title>Whole-genome comparison between the type strain of Halobacterium salinarum (DSM 3754(T)) and the laboratory strains R1 and NRC-1.</title>
        <authorList>
            <person name="Pfeiffer F."/>
            <person name="Losensky G."/>
            <person name="Marchfelder A."/>
            <person name="Habermann B."/>
            <person name="Dyall-Smith M."/>
        </authorList>
    </citation>
    <scope>NUCLEOTIDE SEQUENCE</scope>
    <source>
        <strain evidence="2">91-R6</strain>
    </source>
</reference>
<dbReference type="AlphaFoldDB" id="A0A4D6GV12"/>
<evidence type="ECO:0000313" key="3">
    <source>
        <dbReference type="EMBL" id="TYO76888.1"/>
    </source>
</evidence>
<evidence type="ECO:0000313" key="2">
    <source>
        <dbReference type="EMBL" id="QCC44067.1"/>
    </source>
</evidence>
<protein>
    <submittedName>
        <fullName evidence="2">Thioredoxin</fullName>
    </submittedName>
</protein>
<dbReference type="RefSeq" id="WP_012289111.1">
    <property type="nucleotide sequence ID" value="NZ_VRYN01000002.1"/>
</dbReference>
<proteinExistence type="predicted"/>
<reference evidence="3 5" key="2">
    <citation type="submission" date="2019-07" db="EMBL/GenBank/DDBJ databases">
        <title>Genomic Encyclopedia of Archaeal and Bacterial Type Strains, Phase II (KMG-II): from individual species to whole genera.</title>
        <authorList>
            <person name="Goeker M."/>
        </authorList>
    </citation>
    <scope>NUCLEOTIDE SEQUENCE [LARGE SCALE GENOMIC DNA]</scope>
    <source>
        <strain evidence="3 5">DSM 3754</strain>
    </source>
</reference>